<proteinExistence type="predicted"/>
<dbReference type="GO" id="GO:0016740">
    <property type="term" value="F:transferase activity"/>
    <property type="evidence" value="ECO:0007669"/>
    <property type="project" value="UniProtKB-KW"/>
</dbReference>
<protein>
    <submittedName>
        <fullName evidence="1">TIGR04282 family arsenosugar biosynthesis glycosyltransferase</fullName>
    </submittedName>
</protein>
<dbReference type="InterPro" id="IPR029044">
    <property type="entry name" value="Nucleotide-diphossugar_trans"/>
</dbReference>
<sequence>MRRTLVIMVKEPRPGRVKTRLGRDIGMVGAAWWFRHQTRALIRRLRDPRWRIVLAVSPDVEGLASRVWPADLARSPQARGDLGQRMARQLRGAPKGPVCLIGADIPGVTRAHIARAFAALGRAEFVFGPAPDGGYWLVGAARRGALPPGLFGHVRWSSEHALEDTLAGLAGRRVALVDGLRDVDRLADLRDASPPGRASSLLR</sequence>
<dbReference type="EMBL" id="JABXIY010000011">
    <property type="protein sequence ID" value="NVK96150.1"/>
    <property type="molecule type" value="Genomic_DNA"/>
</dbReference>
<dbReference type="InterPro" id="IPR018641">
    <property type="entry name" value="Trfase_1_rSAM/seldom-assoc"/>
</dbReference>
<comment type="caution">
    <text evidence="1">The sequence shown here is derived from an EMBL/GenBank/DDBJ whole genome shotgun (WGS) entry which is preliminary data.</text>
</comment>
<dbReference type="OMA" id="IGSDMYD"/>
<keyword evidence="1" id="KW-0808">Transferase</keyword>
<dbReference type="PANTHER" id="PTHR36529">
    <property type="entry name" value="SLL1095 PROTEIN"/>
    <property type="match status" value="1"/>
</dbReference>
<gene>
    <name evidence="1" type="ORF">HW564_04390</name>
</gene>
<dbReference type="RefSeq" id="WP_011049014.1">
    <property type="nucleotide sequence ID" value="NZ_CP076685.1"/>
</dbReference>
<evidence type="ECO:0000313" key="2">
    <source>
        <dbReference type="Proteomes" id="UP000565723"/>
    </source>
</evidence>
<name>A0A850LEJ5_9RHOB</name>
<dbReference type="SUPFAM" id="SSF53448">
    <property type="entry name" value="Nucleotide-diphospho-sugar transferases"/>
    <property type="match status" value="1"/>
</dbReference>
<evidence type="ECO:0000313" key="1">
    <source>
        <dbReference type="EMBL" id="NVK96150.1"/>
    </source>
</evidence>
<dbReference type="Pfam" id="PF09837">
    <property type="entry name" value="DUF2064"/>
    <property type="match status" value="1"/>
</dbReference>
<dbReference type="Gene3D" id="3.90.550.10">
    <property type="entry name" value="Spore Coat Polysaccharide Biosynthesis Protein SpsA, Chain A"/>
    <property type="match status" value="1"/>
</dbReference>
<accession>A0A850LEJ5</accession>
<reference evidence="1 2" key="1">
    <citation type="journal article" date="2020" name="Proc. Natl. Acad. Sci. U.S.A.">
        <title>Ecological drivers of bacterial community assembly in synthetic phycospheres.</title>
        <authorList>
            <person name="Fu H."/>
            <person name="Uchimiya M."/>
            <person name="Gore J."/>
            <person name="Moran M.A."/>
        </authorList>
    </citation>
    <scope>NUCLEOTIDE SEQUENCE [LARGE SCALE GENOMIC DNA]</scope>
    <source>
        <strain evidence="1">HF-Din03</strain>
    </source>
</reference>
<dbReference type="Proteomes" id="UP000565723">
    <property type="component" value="Unassembled WGS sequence"/>
</dbReference>
<dbReference type="PANTHER" id="PTHR36529:SF1">
    <property type="entry name" value="GLYCOSYLTRANSFERASE"/>
    <property type="match status" value="1"/>
</dbReference>
<dbReference type="AlphaFoldDB" id="A0A850LEJ5"/>
<organism evidence="1 2">
    <name type="scientific">Ruegeria pomeroyi</name>
    <dbReference type="NCBI Taxonomy" id="89184"/>
    <lineage>
        <taxon>Bacteria</taxon>
        <taxon>Pseudomonadati</taxon>
        <taxon>Pseudomonadota</taxon>
        <taxon>Alphaproteobacteria</taxon>
        <taxon>Rhodobacterales</taxon>
        <taxon>Roseobacteraceae</taxon>
        <taxon>Ruegeria</taxon>
    </lineage>
</organism>
<dbReference type="NCBIfam" id="TIGR04282">
    <property type="entry name" value="glyco_like_cofC"/>
    <property type="match status" value="1"/>
</dbReference>